<feature type="transmembrane region" description="Helical" evidence="1">
    <location>
        <begin position="24"/>
        <end position="46"/>
    </location>
</feature>
<dbReference type="AlphaFoldDB" id="A0A1F5NRP5"/>
<keyword evidence="1" id="KW-0472">Membrane</keyword>
<dbReference type="EMBL" id="MFEJ01000018">
    <property type="protein sequence ID" value="OGE80212.1"/>
    <property type="molecule type" value="Genomic_DNA"/>
</dbReference>
<keyword evidence="1" id="KW-1133">Transmembrane helix</keyword>
<evidence type="ECO:0008006" key="4">
    <source>
        <dbReference type="Google" id="ProtNLM"/>
    </source>
</evidence>
<protein>
    <recommendedName>
        <fullName evidence="4">PilN domain-containing protein</fullName>
    </recommendedName>
</protein>
<keyword evidence="1" id="KW-0812">Transmembrane</keyword>
<sequence length="186" mass="20706">MADINLLQNKLKDTTQTSSRRTSIFATISGLILLLLVGACVGLYFLTKDVKQKTESLMATNIDLKRQLNNQKQGLADAKAFQAQLSNIKLLLEHHISLSAVFDELGKFTYQRAQYVTLDVGEDSSRAHLEGRVTTYNDLGKLLLGLSLSPKFKDVRLLSISPSRDNLQGYAFVIDMNIVPDLFVSK</sequence>
<reference evidence="2 3" key="1">
    <citation type="journal article" date="2016" name="Nat. Commun.">
        <title>Thousands of microbial genomes shed light on interconnected biogeochemical processes in an aquifer system.</title>
        <authorList>
            <person name="Anantharaman K."/>
            <person name="Brown C.T."/>
            <person name="Hug L.A."/>
            <person name="Sharon I."/>
            <person name="Castelle C.J."/>
            <person name="Probst A.J."/>
            <person name="Thomas B.C."/>
            <person name="Singh A."/>
            <person name="Wilkins M.J."/>
            <person name="Karaoz U."/>
            <person name="Brodie E.L."/>
            <person name="Williams K.H."/>
            <person name="Hubbard S.S."/>
            <person name="Banfield J.F."/>
        </authorList>
    </citation>
    <scope>NUCLEOTIDE SEQUENCE [LARGE SCALE GENOMIC DNA]</scope>
</reference>
<evidence type="ECO:0000313" key="3">
    <source>
        <dbReference type="Proteomes" id="UP000176233"/>
    </source>
</evidence>
<dbReference type="InterPro" id="IPR007813">
    <property type="entry name" value="PilN"/>
</dbReference>
<proteinExistence type="predicted"/>
<accession>A0A1F5NRP5</accession>
<evidence type="ECO:0000256" key="1">
    <source>
        <dbReference type="SAM" id="Phobius"/>
    </source>
</evidence>
<comment type="caution">
    <text evidence="2">The sequence shown here is derived from an EMBL/GenBank/DDBJ whole genome shotgun (WGS) entry which is preliminary data.</text>
</comment>
<evidence type="ECO:0000313" key="2">
    <source>
        <dbReference type="EMBL" id="OGE80212.1"/>
    </source>
</evidence>
<dbReference type="Pfam" id="PF05137">
    <property type="entry name" value="PilN"/>
    <property type="match status" value="1"/>
</dbReference>
<name>A0A1F5NRP5_9BACT</name>
<organism evidence="2 3">
    <name type="scientific">Candidatus Doudnabacteria bacterium RIFCSPHIGHO2_01_FULL_45_18</name>
    <dbReference type="NCBI Taxonomy" id="1817823"/>
    <lineage>
        <taxon>Bacteria</taxon>
        <taxon>Candidatus Doudnaibacteriota</taxon>
    </lineage>
</organism>
<gene>
    <name evidence="2" type="ORF">A2660_00875</name>
</gene>
<dbReference type="Proteomes" id="UP000176233">
    <property type="component" value="Unassembled WGS sequence"/>
</dbReference>